<name>A0A8X7C864_9ARAC</name>
<comment type="caution">
    <text evidence="2">The sequence shown here is derived from an EMBL/GenBank/DDBJ whole genome shotgun (WGS) entry which is preliminary data.</text>
</comment>
<organism evidence="2 3">
    <name type="scientific">Trichonephila inaurata madagascariensis</name>
    <dbReference type="NCBI Taxonomy" id="2747483"/>
    <lineage>
        <taxon>Eukaryota</taxon>
        <taxon>Metazoa</taxon>
        <taxon>Ecdysozoa</taxon>
        <taxon>Arthropoda</taxon>
        <taxon>Chelicerata</taxon>
        <taxon>Arachnida</taxon>
        <taxon>Araneae</taxon>
        <taxon>Araneomorphae</taxon>
        <taxon>Entelegynae</taxon>
        <taxon>Araneoidea</taxon>
        <taxon>Nephilidae</taxon>
        <taxon>Trichonephila</taxon>
        <taxon>Trichonephila inaurata</taxon>
    </lineage>
</organism>
<feature type="compositionally biased region" description="Basic and acidic residues" evidence="1">
    <location>
        <begin position="147"/>
        <end position="158"/>
    </location>
</feature>
<feature type="region of interest" description="Disordered" evidence="1">
    <location>
        <begin position="822"/>
        <end position="841"/>
    </location>
</feature>
<dbReference type="OrthoDB" id="6425427at2759"/>
<feature type="compositionally biased region" description="Basic and acidic residues" evidence="1">
    <location>
        <begin position="912"/>
        <end position="923"/>
    </location>
</feature>
<gene>
    <name evidence="2" type="primary">NCL1_30766</name>
    <name evidence="2" type="ORF">TNIN_358711</name>
</gene>
<feature type="compositionally biased region" description="Basic and acidic residues" evidence="1">
    <location>
        <begin position="123"/>
        <end position="133"/>
    </location>
</feature>
<proteinExistence type="predicted"/>
<evidence type="ECO:0000256" key="1">
    <source>
        <dbReference type="SAM" id="MobiDB-lite"/>
    </source>
</evidence>
<reference evidence="2" key="1">
    <citation type="submission" date="2020-08" db="EMBL/GenBank/DDBJ databases">
        <title>Multicomponent nature underlies the extraordinary mechanical properties of spider dragline silk.</title>
        <authorList>
            <person name="Kono N."/>
            <person name="Nakamura H."/>
            <person name="Mori M."/>
            <person name="Yoshida Y."/>
            <person name="Ohtoshi R."/>
            <person name="Malay A.D."/>
            <person name="Moran D.A.P."/>
            <person name="Tomita M."/>
            <person name="Numata K."/>
            <person name="Arakawa K."/>
        </authorList>
    </citation>
    <scope>NUCLEOTIDE SEQUENCE</scope>
</reference>
<feature type="compositionally biased region" description="Polar residues" evidence="1">
    <location>
        <begin position="414"/>
        <end position="436"/>
    </location>
</feature>
<protein>
    <submittedName>
        <fullName evidence="2">Uncharacterized protein</fullName>
    </submittedName>
</protein>
<feature type="region of interest" description="Disordered" evidence="1">
    <location>
        <begin position="887"/>
        <end position="924"/>
    </location>
</feature>
<dbReference type="Proteomes" id="UP000886998">
    <property type="component" value="Unassembled WGS sequence"/>
</dbReference>
<feature type="region of interest" description="Disordered" evidence="1">
    <location>
        <begin position="117"/>
        <end position="164"/>
    </location>
</feature>
<dbReference type="EMBL" id="BMAV01011478">
    <property type="protein sequence ID" value="GFY57393.1"/>
    <property type="molecule type" value="Genomic_DNA"/>
</dbReference>
<evidence type="ECO:0000313" key="2">
    <source>
        <dbReference type="EMBL" id="GFY57393.1"/>
    </source>
</evidence>
<dbReference type="AlphaFoldDB" id="A0A8X7C864"/>
<feature type="compositionally biased region" description="Basic and acidic residues" evidence="1">
    <location>
        <begin position="831"/>
        <end position="841"/>
    </location>
</feature>
<feature type="non-terminal residue" evidence="2">
    <location>
        <position position="1"/>
    </location>
</feature>
<feature type="region of interest" description="Disordered" evidence="1">
    <location>
        <begin position="384"/>
        <end position="452"/>
    </location>
</feature>
<sequence>MTHQLPTEEKKNRSFWGKLFGTSKKSNREKKDDESFRRQSSLYHSFHFTSAPQESSDSQEEAVNFTTLESSAFMDMQKDSGIIFLNKNSIVFPKEEDKHVQFAPTPMNKYYKVDVKAAPSKKSKNEENKENLKSNKAPKPGRPILRRSKENISHKESQSDLSSNLETNKIKVNVSYIDGPQVKKTPVIPRTSTKIALFDRKNGSLPHLNVSGIGKYGSLPRTAKEKHHAENVQCISSDNTSSKLFFPPIDCNQVGPAYTNVPKEEFQKRIPREQNIPNCLSIPNLSRHVDQKRFLLQERPSSNQSRYSLGEPLRCGSAINSKNLIVCYDPNCLKNHSHMSRQMNNVTLCAETASRVNFKVPNKRNELKETSTQLPNKAINEIGIPIATHKSNERQNQTKHRSRSESPHYIPLSETYSSDKASGLKKSSMSSRNSQPFRPVENFQKPNIPQQSHYSLKNTMKNKSNEISNDFPGNQVLRPIENKSNSSENPCPFMSQARKQAIRSSMYVQRKKYVNKHCKYKSKEFEDGFSSMADDECSFNCSCSSCVAKFSRQYRKNMNKNTLGLTDEDKYFFTQIDVPDSREINRLPSVPEVTPTEDDPMSTTAEMENVPDQAPNTTWYECNDSLCKTPAKTKVSEDKENPKISDAKAVEQCIYENITQIINSATKQNFKTQDVVRMFSTPVSTSKFKKQLERSASGKKIARVLFSPRNDPSAPDNDPKSLLSPAKSPIVFSDSVILLQEIFQKLSQECKELLQPDVSSVASKNSAKDDSSVTNSGSKYINNLVKNLRSKDINEGDFANIIGGIAQNIFLEAKLKSRSNSITQSASLPDLTKDDPSSDSKLKNVASVEEMFGLSSLQSNTAASDSGFKTDGEIRDDIVDAGEKFGDRHLPDGWSKSPTPVCSTSISTAEKSSSDKDHSRSSESEMQLLEDVIRLGMGLSPISKVERATFIAASPAKASRYKSRDVLSGKGKLKLKIYNNSGLVTVHVIRAAKLNRLNGRDLNAYIK</sequence>
<evidence type="ECO:0000313" key="3">
    <source>
        <dbReference type="Proteomes" id="UP000886998"/>
    </source>
</evidence>
<keyword evidence="3" id="KW-1185">Reference proteome</keyword>
<accession>A0A8X7C864</accession>